<keyword evidence="4" id="KW-0547">Nucleotide-binding</keyword>
<keyword evidence="5" id="KW-0067">ATP-binding</keyword>
<evidence type="ECO:0000256" key="8">
    <source>
        <dbReference type="ARBA" id="ARBA00034018"/>
    </source>
</evidence>
<dbReference type="Pfam" id="PF00664">
    <property type="entry name" value="ABC_membrane"/>
    <property type="match status" value="1"/>
</dbReference>
<dbReference type="SUPFAM" id="SSF52540">
    <property type="entry name" value="P-loop containing nucleoside triphosphate hydrolases"/>
    <property type="match status" value="1"/>
</dbReference>
<feature type="transmembrane region" description="Helical" evidence="12">
    <location>
        <begin position="289"/>
        <end position="312"/>
    </location>
</feature>
<evidence type="ECO:0000256" key="4">
    <source>
        <dbReference type="ARBA" id="ARBA00022741"/>
    </source>
</evidence>
<dbReference type="GO" id="GO:0008559">
    <property type="term" value="F:ABC-type xenobiotic transporter activity"/>
    <property type="evidence" value="ECO:0007669"/>
    <property type="project" value="UniProtKB-EC"/>
</dbReference>
<evidence type="ECO:0000256" key="7">
    <source>
        <dbReference type="ARBA" id="ARBA00023136"/>
    </source>
</evidence>
<dbReference type="InterPro" id="IPR027417">
    <property type="entry name" value="P-loop_NTPase"/>
</dbReference>
<evidence type="ECO:0000259" key="14">
    <source>
        <dbReference type="PROSITE" id="PS50929"/>
    </source>
</evidence>
<dbReference type="SMART" id="SM00382">
    <property type="entry name" value="AAA"/>
    <property type="match status" value="1"/>
</dbReference>
<feature type="transmembrane region" description="Helical" evidence="12">
    <location>
        <begin position="79"/>
        <end position="103"/>
    </location>
</feature>
<feature type="transmembrane region" description="Helical" evidence="12">
    <location>
        <begin position="180"/>
        <end position="197"/>
    </location>
</feature>
<evidence type="ECO:0000256" key="12">
    <source>
        <dbReference type="SAM" id="Phobius"/>
    </source>
</evidence>
<dbReference type="PROSITE" id="PS50893">
    <property type="entry name" value="ABC_TRANSPORTER_2"/>
    <property type="match status" value="1"/>
</dbReference>
<comment type="subcellular location">
    <subcellularLocation>
        <location evidence="1">Cell membrane</location>
        <topology evidence="1">Multi-pass membrane protein</topology>
    </subcellularLocation>
</comment>
<evidence type="ECO:0000313" key="16">
    <source>
        <dbReference type="Proteomes" id="UP000051957"/>
    </source>
</evidence>
<comment type="function">
    <text evidence="9">Efflux transporter for a variety of amphiphilic cationic compounds, including antibiotics.</text>
</comment>
<evidence type="ECO:0000256" key="1">
    <source>
        <dbReference type="ARBA" id="ARBA00004651"/>
    </source>
</evidence>
<dbReference type="InterPro" id="IPR036640">
    <property type="entry name" value="ABC1_TM_sf"/>
</dbReference>
<evidence type="ECO:0000256" key="3">
    <source>
        <dbReference type="ARBA" id="ARBA00022692"/>
    </source>
</evidence>
<dbReference type="PANTHER" id="PTHR43394:SF1">
    <property type="entry name" value="ATP-BINDING CASSETTE SUB-FAMILY B MEMBER 10, MITOCHONDRIAL"/>
    <property type="match status" value="1"/>
</dbReference>
<feature type="transmembrane region" description="Helical" evidence="12">
    <location>
        <begin position="256"/>
        <end position="283"/>
    </location>
</feature>
<dbReference type="InterPro" id="IPR003593">
    <property type="entry name" value="AAA+_ATPase"/>
</dbReference>
<dbReference type="EMBL" id="AZGK01000008">
    <property type="protein sequence ID" value="KRM46243.1"/>
    <property type="molecule type" value="Genomic_DNA"/>
</dbReference>
<sequence length="607" mass="67149">MSILINILGDSSMPDHSNKPQKFNLKTFLTLINRIHPRYWQLIAGFLLGVLATAMQLAVPGIAKGIINSIGHHMNTTLIVGVVLLFLLSTIIGACSGTVLGFFGEDVVYKLRKTLWNKILKLPVHYFDETQSGQITSRLVNDSTQVKELLANSVPKTATSIIQLVGAMVLMMIMDWRMTIIMFIAIPLVLVCLLPIVRQSHKIARARQDALADLNGKAGEMLGEVRLVKSSTAEPLEKSAGDQRMFRLYRIGRREAIYDSIAGPVMGMVMMAMVLGILAYGAIRVREGAIDIGTLFSFLMYLVQLIGPFAILGQFMADVAKASGSTTRIQALLQTREEDQQSGSDFDISGQTLKMSHVSFSYEKDKPILHDVSFTAPANSVIAFAGPSGGGKSTIFSLLERFYQPDSGHIMIGDTEVDDIKLGSWRNQIGLVGQDAAIMSGTIRYNLTYGLDKTFQDEQLWHVLDMAYATKFVKAMPHGLDTEVGERGIKVSGGQRQRLAIARAFLRDPKILMLDEATASLDSESEMMVQQALDKLMVNRTTLVIAHRLSTITDADEIYFIENGRVSGHGTHKQLVKSTPLYREYVENQFSEEKTHQPIRTEKQATS</sequence>
<evidence type="ECO:0000313" key="15">
    <source>
        <dbReference type="EMBL" id="KRM46243.1"/>
    </source>
</evidence>
<accession>A0A0R1Z5B8</accession>
<evidence type="ECO:0000256" key="9">
    <source>
        <dbReference type="ARBA" id="ARBA00059943"/>
    </source>
</evidence>
<evidence type="ECO:0000256" key="10">
    <source>
        <dbReference type="ARBA" id="ARBA00061674"/>
    </source>
</evidence>
<keyword evidence="3 12" id="KW-0812">Transmembrane</keyword>
<dbReference type="InterPro" id="IPR011527">
    <property type="entry name" value="ABC1_TM_dom"/>
</dbReference>
<protein>
    <recommendedName>
        <fullName evidence="11">Multidrug resistance ABC transporter ATP-binding and permease protein</fullName>
        <ecNumber evidence="2">7.6.2.2</ecNumber>
    </recommendedName>
</protein>
<gene>
    <name evidence="15" type="ORF">FC51_GL002282</name>
</gene>
<dbReference type="GO" id="GO:0015421">
    <property type="term" value="F:ABC-type oligopeptide transporter activity"/>
    <property type="evidence" value="ECO:0007669"/>
    <property type="project" value="TreeGrafter"/>
</dbReference>
<feature type="domain" description="ABC transporter" evidence="13">
    <location>
        <begin position="353"/>
        <end position="588"/>
    </location>
</feature>
<evidence type="ECO:0000256" key="6">
    <source>
        <dbReference type="ARBA" id="ARBA00022989"/>
    </source>
</evidence>
<dbReference type="CDD" id="cd18551">
    <property type="entry name" value="ABC_6TM_LmrA_like"/>
    <property type="match status" value="1"/>
</dbReference>
<evidence type="ECO:0000259" key="13">
    <source>
        <dbReference type="PROSITE" id="PS50893"/>
    </source>
</evidence>
<comment type="similarity">
    <text evidence="10">Belongs to the ABC transporter superfamily. Multidrug exporter LmrA (TC 3.A.1.117.1) family.</text>
</comment>
<dbReference type="Proteomes" id="UP000051957">
    <property type="component" value="Unassembled WGS sequence"/>
</dbReference>
<feature type="transmembrane region" description="Helical" evidence="12">
    <location>
        <begin position="39"/>
        <end position="59"/>
    </location>
</feature>
<keyword evidence="6 12" id="KW-1133">Transmembrane helix</keyword>
<evidence type="ECO:0000256" key="5">
    <source>
        <dbReference type="ARBA" id="ARBA00022840"/>
    </source>
</evidence>
<dbReference type="InterPro" id="IPR017871">
    <property type="entry name" value="ABC_transporter-like_CS"/>
</dbReference>
<dbReference type="PROSITE" id="PS00211">
    <property type="entry name" value="ABC_TRANSPORTER_1"/>
    <property type="match status" value="1"/>
</dbReference>
<dbReference type="GO" id="GO:0016887">
    <property type="term" value="F:ATP hydrolysis activity"/>
    <property type="evidence" value="ECO:0007669"/>
    <property type="project" value="InterPro"/>
</dbReference>
<dbReference type="GO" id="GO:0005886">
    <property type="term" value="C:plasma membrane"/>
    <property type="evidence" value="ECO:0007669"/>
    <property type="project" value="UniProtKB-SubCell"/>
</dbReference>
<dbReference type="GO" id="GO:0005524">
    <property type="term" value="F:ATP binding"/>
    <property type="evidence" value="ECO:0007669"/>
    <property type="project" value="UniProtKB-KW"/>
</dbReference>
<dbReference type="FunFam" id="3.40.50.300:FF:000218">
    <property type="entry name" value="Multidrug ABC transporter ATP-binding protein"/>
    <property type="match status" value="1"/>
</dbReference>
<feature type="domain" description="ABC transmembrane type-1" evidence="14">
    <location>
        <begin position="43"/>
        <end position="321"/>
    </location>
</feature>
<dbReference type="Pfam" id="PF00005">
    <property type="entry name" value="ABC_tran"/>
    <property type="match status" value="1"/>
</dbReference>
<dbReference type="InterPro" id="IPR003439">
    <property type="entry name" value="ABC_transporter-like_ATP-bd"/>
</dbReference>
<reference evidence="15 16" key="1">
    <citation type="journal article" date="2015" name="Genome Announc.">
        <title>Expanding the biotechnology potential of lactobacilli through comparative genomics of 213 strains and associated genera.</title>
        <authorList>
            <person name="Sun Z."/>
            <person name="Harris H.M."/>
            <person name="McCann A."/>
            <person name="Guo C."/>
            <person name="Argimon S."/>
            <person name="Zhang W."/>
            <person name="Yang X."/>
            <person name="Jeffery I.B."/>
            <person name="Cooney J.C."/>
            <person name="Kagawa T.F."/>
            <person name="Liu W."/>
            <person name="Song Y."/>
            <person name="Salvetti E."/>
            <person name="Wrobel A."/>
            <person name="Rasinkangas P."/>
            <person name="Parkhill J."/>
            <person name="Rea M.C."/>
            <person name="O'Sullivan O."/>
            <person name="Ritari J."/>
            <person name="Douillard F.P."/>
            <person name="Paul Ross R."/>
            <person name="Yang R."/>
            <person name="Briner A.E."/>
            <person name="Felis G.E."/>
            <person name="de Vos W.M."/>
            <person name="Barrangou R."/>
            <person name="Klaenhammer T.R."/>
            <person name="Caufield P.W."/>
            <person name="Cui Y."/>
            <person name="Zhang H."/>
            <person name="O'Toole P.W."/>
        </authorList>
    </citation>
    <scope>NUCLEOTIDE SEQUENCE [LARGE SCALE GENOMIC DNA]</scope>
    <source>
        <strain evidence="15 16">DSM 5707</strain>
    </source>
</reference>
<comment type="catalytic activity">
    <reaction evidence="8">
        <text>ATP + H2O + xenobioticSide 1 = ADP + phosphate + xenobioticSide 2.</text>
        <dbReference type="EC" id="7.6.2.2"/>
    </reaction>
</comment>
<organism evidence="15 16">
    <name type="scientific">Lentilactobacillus parabuchneri DSM 5707 = NBRC 107865</name>
    <dbReference type="NCBI Taxonomy" id="1423784"/>
    <lineage>
        <taxon>Bacteria</taxon>
        <taxon>Bacillati</taxon>
        <taxon>Bacillota</taxon>
        <taxon>Bacilli</taxon>
        <taxon>Lactobacillales</taxon>
        <taxon>Lactobacillaceae</taxon>
        <taxon>Lentilactobacillus</taxon>
    </lineage>
</organism>
<dbReference type="PATRIC" id="fig|1423784.4.peg.2325"/>
<evidence type="ECO:0000256" key="2">
    <source>
        <dbReference type="ARBA" id="ARBA00012191"/>
    </source>
</evidence>
<keyword evidence="7 12" id="KW-0472">Membrane</keyword>
<dbReference type="AlphaFoldDB" id="A0A0R1Z5B8"/>
<dbReference type="InterPro" id="IPR039421">
    <property type="entry name" value="Type_1_exporter"/>
</dbReference>
<proteinExistence type="inferred from homology"/>
<name>A0A0R1Z5B8_9LACO</name>
<dbReference type="PROSITE" id="PS50929">
    <property type="entry name" value="ABC_TM1F"/>
    <property type="match status" value="1"/>
</dbReference>
<dbReference type="Gene3D" id="1.20.1560.10">
    <property type="entry name" value="ABC transporter type 1, transmembrane domain"/>
    <property type="match status" value="1"/>
</dbReference>
<dbReference type="SUPFAM" id="SSF90123">
    <property type="entry name" value="ABC transporter transmembrane region"/>
    <property type="match status" value="1"/>
</dbReference>
<dbReference type="EC" id="7.6.2.2" evidence="2"/>
<comment type="caution">
    <text evidence="15">The sequence shown here is derived from an EMBL/GenBank/DDBJ whole genome shotgun (WGS) entry which is preliminary data.</text>
</comment>
<dbReference type="PANTHER" id="PTHR43394">
    <property type="entry name" value="ATP-DEPENDENT PERMEASE MDL1, MITOCHONDRIAL"/>
    <property type="match status" value="1"/>
</dbReference>
<dbReference type="Gene3D" id="3.40.50.300">
    <property type="entry name" value="P-loop containing nucleotide triphosphate hydrolases"/>
    <property type="match status" value="1"/>
</dbReference>
<evidence type="ECO:0000256" key="11">
    <source>
        <dbReference type="ARBA" id="ARBA00072598"/>
    </source>
</evidence>